<feature type="domain" description="Peptidase S1" evidence="7">
    <location>
        <begin position="47"/>
        <end position="243"/>
    </location>
</feature>
<evidence type="ECO:0000256" key="2">
    <source>
        <dbReference type="ARBA" id="ARBA00022801"/>
    </source>
</evidence>
<keyword evidence="9" id="KW-1185">Reference proteome</keyword>
<evidence type="ECO:0000256" key="5">
    <source>
        <dbReference type="ARBA" id="ARBA00024195"/>
    </source>
</evidence>
<dbReference type="VEuPathDB" id="VectorBase:LLOJ003319"/>
<dbReference type="InterPro" id="IPR043504">
    <property type="entry name" value="Peptidase_S1_PA_chymotrypsin"/>
</dbReference>
<dbReference type="PANTHER" id="PTHR24276:SF98">
    <property type="entry name" value="FI18310P1-RELATED"/>
    <property type="match status" value="1"/>
</dbReference>
<keyword evidence="6" id="KW-0732">Signal</keyword>
<feature type="chain" id="PRO_5008405697" description="Peptidase S1 domain-containing protein" evidence="6">
    <location>
        <begin position="24"/>
        <end position="243"/>
    </location>
</feature>
<dbReference type="Proteomes" id="UP000092461">
    <property type="component" value="Unassembled WGS sequence"/>
</dbReference>
<dbReference type="InterPro" id="IPR009003">
    <property type="entry name" value="Peptidase_S1_PA"/>
</dbReference>
<keyword evidence="3" id="KW-0720">Serine protease</keyword>
<evidence type="ECO:0000313" key="8">
    <source>
        <dbReference type="EnsemblMetazoa" id="LLOJ003319-PA"/>
    </source>
</evidence>
<dbReference type="InterPro" id="IPR050430">
    <property type="entry name" value="Peptidase_S1"/>
</dbReference>
<dbReference type="PROSITE" id="PS50240">
    <property type="entry name" value="TRYPSIN_DOM"/>
    <property type="match status" value="1"/>
</dbReference>
<organism evidence="8 9">
    <name type="scientific">Lutzomyia longipalpis</name>
    <name type="common">Sand fly</name>
    <dbReference type="NCBI Taxonomy" id="7200"/>
    <lineage>
        <taxon>Eukaryota</taxon>
        <taxon>Metazoa</taxon>
        <taxon>Ecdysozoa</taxon>
        <taxon>Arthropoda</taxon>
        <taxon>Hexapoda</taxon>
        <taxon>Insecta</taxon>
        <taxon>Pterygota</taxon>
        <taxon>Neoptera</taxon>
        <taxon>Endopterygota</taxon>
        <taxon>Diptera</taxon>
        <taxon>Nematocera</taxon>
        <taxon>Psychodoidea</taxon>
        <taxon>Psychodidae</taxon>
        <taxon>Lutzomyia</taxon>
        <taxon>Lutzomyia</taxon>
    </lineage>
</organism>
<keyword evidence="1" id="KW-0645">Protease</keyword>
<keyword evidence="4" id="KW-1015">Disulfide bond</keyword>
<dbReference type="PANTHER" id="PTHR24276">
    <property type="entry name" value="POLYSERASE-RELATED"/>
    <property type="match status" value="1"/>
</dbReference>
<dbReference type="GO" id="GO:0006508">
    <property type="term" value="P:proteolysis"/>
    <property type="evidence" value="ECO:0007669"/>
    <property type="project" value="UniProtKB-KW"/>
</dbReference>
<dbReference type="EnsemblMetazoa" id="LLOJ003319-RA">
    <property type="protein sequence ID" value="LLOJ003319-PA"/>
    <property type="gene ID" value="LLOJ003319"/>
</dbReference>
<dbReference type="AlphaFoldDB" id="A0A1B0CG18"/>
<sequence>MQLIIKVLSVVAGASLLAVVVSGANEMKPIFEIQRERNEKPKVGQRIVNGVTALPNEFPYAVEVDIIETQLSVLGIVLLSQTYGICSGSIIGRRAILTAAHCINTNRQSILEVLVFLEYSYRIRGGSVNVNSFTFDVTTDVAYQHENYNAKTGENDAGIIVLSEAQAFKFDTPNVQPLTLATDTSLLYDGQLITVAGYGYTSNTATATSTTLQKTDLYVVSTAVCQTSYTDTIPSTSFVLKAT</sequence>
<dbReference type="InterPro" id="IPR001254">
    <property type="entry name" value="Trypsin_dom"/>
</dbReference>
<evidence type="ECO:0000313" key="9">
    <source>
        <dbReference type="Proteomes" id="UP000092461"/>
    </source>
</evidence>
<comment type="similarity">
    <text evidence="5">Belongs to the peptidase S1 family. CLIP subfamily.</text>
</comment>
<dbReference type="SUPFAM" id="SSF50494">
    <property type="entry name" value="Trypsin-like serine proteases"/>
    <property type="match status" value="1"/>
</dbReference>
<dbReference type="InterPro" id="IPR018114">
    <property type="entry name" value="TRYPSIN_HIS"/>
</dbReference>
<reference evidence="8" key="1">
    <citation type="submission" date="2020-05" db="UniProtKB">
        <authorList>
            <consortium name="EnsemblMetazoa"/>
        </authorList>
    </citation>
    <scope>IDENTIFICATION</scope>
    <source>
        <strain evidence="8">Jacobina</strain>
    </source>
</reference>
<evidence type="ECO:0000256" key="3">
    <source>
        <dbReference type="ARBA" id="ARBA00022825"/>
    </source>
</evidence>
<evidence type="ECO:0000256" key="6">
    <source>
        <dbReference type="SAM" id="SignalP"/>
    </source>
</evidence>
<evidence type="ECO:0000259" key="7">
    <source>
        <dbReference type="PROSITE" id="PS50240"/>
    </source>
</evidence>
<accession>A0A1B0CG18</accession>
<dbReference type="Pfam" id="PF00089">
    <property type="entry name" value="Trypsin"/>
    <property type="match status" value="1"/>
</dbReference>
<evidence type="ECO:0000256" key="4">
    <source>
        <dbReference type="ARBA" id="ARBA00023157"/>
    </source>
</evidence>
<feature type="signal peptide" evidence="6">
    <location>
        <begin position="1"/>
        <end position="23"/>
    </location>
</feature>
<dbReference type="EMBL" id="AJWK01010641">
    <property type="status" value="NOT_ANNOTATED_CDS"/>
    <property type="molecule type" value="Genomic_DNA"/>
</dbReference>
<protein>
    <recommendedName>
        <fullName evidence="7">Peptidase S1 domain-containing protein</fullName>
    </recommendedName>
</protein>
<evidence type="ECO:0000256" key="1">
    <source>
        <dbReference type="ARBA" id="ARBA00022670"/>
    </source>
</evidence>
<proteinExistence type="inferred from homology"/>
<name>A0A1B0CG18_LUTLO</name>
<dbReference type="VEuPathDB" id="VectorBase:LLONM1_003085"/>
<dbReference type="Gene3D" id="2.40.10.10">
    <property type="entry name" value="Trypsin-like serine proteases"/>
    <property type="match status" value="1"/>
</dbReference>
<dbReference type="GO" id="GO:0004252">
    <property type="term" value="F:serine-type endopeptidase activity"/>
    <property type="evidence" value="ECO:0007669"/>
    <property type="project" value="InterPro"/>
</dbReference>
<keyword evidence="2" id="KW-0378">Hydrolase</keyword>
<dbReference type="SMART" id="SM00020">
    <property type="entry name" value="Tryp_SPc"/>
    <property type="match status" value="1"/>
</dbReference>
<dbReference type="PROSITE" id="PS00134">
    <property type="entry name" value="TRYPSIN_HIS"/>
    <property type="match status" value="1"/>
</dbReference>